<dbReference type="eggNOG" id="COG0589">
    <property type="taxonomic scope" value="Bacteria"/>
</dbReference>
<accession>A0A0A3Y0T0</accession>
<dbReference type="RefSeq" id="WP_028148535.1">
    <property type="nucleotide sequence ID" value="NZ_CP081350.1"/>
</dbReference>
<dbReference type="PRINTS" id="PR01438">
    <property type="entry name" value="UNVRSLSTRESS"/>
</dbReference>
<gene>
    <name evidence="3" type="ORF">MA20_08295</name>
</gene>
<dbReference type="EMBL" id="JRPN01000005">
    <property type="protein sequence ID" value="KGT80307.1"/>
    <property type="molecule type" value="Genomic_DNA"/>
</dbReference>
<comment type="similarity">
    <text evidence="1">Belongs to the universal stress protein A family.</text>
</comment>
<evidence type="ECO:0000313" key="4">
    <source>
        <dbReference type="Proteomes" id="UP000030377"/>
    </source>
</evidence>
<dbReference type="Pfam" id="PF00582">
    <property type="entry name" value="Usp"/>
    <property type="match status" value="1"/>
</dbReference>
<dbReference type="PANTHER" id="PTHR46268">
    <property type="entry name" value="STRESS RESPONSE PROTEIN NHAX"/>
    <property type="match status" value="1"/>
</dbReference>
<proteinExistence type="inferred from homology"/>
<protein>
    <submittedName>
        <fullName evidence="3">Universal stress protein UspA</fullName>
    </submittedName>
</protein>
<dbReference type="PANTHER" id="PTHR46268:SF6">
    <property type="entry name" value="UNIVERSAL STRESS PROTEIN UP12"/>
    <property type="match status" value="1"/>
</dbReference>
<sequence>MFKSILVPIDLADTDLAKPALATAVTLSQTWSGSIRLLNVLPMTPVMLAEYVPADFDEQQRQTSEEALAIVARESGIETGRISSVVRQGGIYHEILEEAVHMKADLIVMTSHRPAMRTYFLGSNAGHVVRYAKCSVLVVRH</sequence>
<dbReference type="Gene3D" id="3.40.50.620">
    <property type="entry name" value="HUPs"/>
    <property type="match status" value="1"/>
</dbReference>
<dbReference type="CDD" id="cd00293">
    <property type="entry name" value="USP-like"/>
    <property type="match status" value="1"/>
</dbReference>
<dbReference type="InterPro" id="IPR006015">
    <property type="entry name" value="Universal_stress_UspA"/>
</dbReference>
<organism evidence="3 4">
    <name type="scientific">Bradyrhizobium japonicum</name>
    <dbReference type="NCBI Taxonomy" id="375"/>
    <lineage>
        <taxon>Bacteria</taxon>
        <taxon>Pseudomonadati</taxon>
        <taxon>Pseudomonadota</taxon>
        <taxon>Alphaproteobacteria</taxon>
        <taxon>Hyphomicrobiales</taxon>
        <taxon>Nitrobacteraceae</taxon>
        <taxon>Bradyrhizobium</taxon>
    </lineage>
</organism>
<feature type="domain" description="UspA" evidence="2">
    <location>
        <begin position="1"/>
        <end position="140"/>
    </location>
</feature>
<reference evidence="3 4" key="1">
    <citation type="submission" date="2014-09" db="EMBL/GenBank/DDBJ databases">
        <title>Draft genome of Bradyrhizobium japonicum Is-34.</title>
        <authorList>
            <person name="Tsurumaru H."/>
            <person name="Yamakawa T."/>
            <person name="Hashimoto S."/>
            <person name="Okizaki K."/>
            <person name="Kanesaki Y."/>
            <person name="Yoshikawa H."/>
            <person name="Yajima S."/>
        </authorList>
    </citation>
    <scope>NUCLEOTIDE SEQUENCE [LARGE SCALE GENOMIC DNA]</scope>
    <source>
        <strain evidence="3 4">Is-34</strain>
    </source>
</reference>
<dbReference type="AlphaFoldDB" id="A0A0A3Y0T0"/>
<dbReference type="InterPro" id="IPR006016">
    <property type="entry name" value="UspA"/>
</dbReference>
<dbReference type="SUPFAM" id="SSF52402">
    <property type="entry name" value="Adenine nucleotide alpha hydrolases-like"/>
    <property type="match status" value="1"/>
</dbReference>
<comment type="caution">
    <text evidence="3">The sequence shown here is derived from an EMBL/GenBank/DDBJ whole genome shotgun (WGS) entry which is preliminary data.</text>
</comment>
<name>A0A0A3Y0T0_BRAJP</name>
<evidence type="ECO:0000313" key="3">
    <source>
        <dbReference type="EMBL" id="KGT80307.1"/>
    </source>
</evidence>
<dbReference type="Proteomes" id="UP000030377">
    <property type="component" value="Unassembled WGS sequence"/>
</dbReference>
<dbReference type="STRING" id="375.BKD09_RS20245"/>
<dbReference type="InterPro" id="IPR014729">
    <property type="entry name" value="Rossmann-like_a/b/a_fold"/>
</dbReference>
<evidence type="ECO:0000259" key="2">
    <source>
        <dbReference type="Pfam" id="PF00582"/>
    </source>
</evidence>
<evidence type="ECO:0000256" key="1">
    <source>
        <dbReference type="ARBA" id="ARBA00008791"/>
    </source>
</evidence>